<dbReference type="RefSeq" id="WP_153714737.1">
    <property type="nucleotide sequence ID" value="NZ_CP045871.1"/>
</dbReference>
<dbReference type="SMART" id="SM00478">
    <property type="entry name" value="ENDO3c"/>
    <property type="match status" value="1"/>
</dbReference>
<evidence type="ECO:0000256" key="14">
    <source>
        <dbReference type="RuleBase" id="RU365096"/>
    </source>
</evidence>
<dbReference type="Proteomes" id="UP000388235">
    <property type="component" value="Chromosome"/>
</dbReference>
<name>A0A5Q2QDL6_9GAMM</name>
<keyword evidence="13 14" id="KW-0326">Glycosidase</keyword>
<keyword evidence="12" id="KW-0234">DNA repair</keyword>
<keyword evidence="7" id="KW-0479">Metal-binding</keyword>
<accession>A0A5Q2QDL6</accession>
<evidence type="ECO:0000259" key="15">
    <source>
        <dbReference type="SMART" id="SM00478"/>
    </source>
</evidence>
<dbReference type="PROSITE" id="PS00764">
    <property type="entry name" value="ENDONUCLEASE_III_1"/>
    <property type="match status" value="1"/>
</dbReference>
<evidence type="ECO:0000256" key="10">
    <source>
        <dbReference type="ARBA" id="ARBA00023004"/>
    </source>
</evidence>
<evidence type="ECO:0000313" key="16">
    <source>
        <dbReference type="EMBL" id="QGG81234.1"/>
    </source>
</evidence>
<protein>
    <recommendedName>
        <fullName evidence="5 14">Adenine DNA glycosylase</fullName>
        <ecNumber evidence="4 14">3.2.2.31</ecNumber>
    </recommendedName>
</protein>
<keyword evidence="17" id="KW-1185">Reference proteome</keyword>
<organism evidence="16 17">
    <name type="scientific">Litorivicinus lipolyticus</name>
    <dbReference type="NCBI Taxonomy" id="418701"/>
    <lineage>
        <taxon>Bacteria</taxon>
        <taxon>Pseudomonadati</taxon>
        <taxon>Pseudomonadota</taxon>
        <taxon>Gammaproteobacteria</taxon>
        <taxon>Oceanospirillales</taxon>
        <taxon>Litorivicinaceae</taxon>
        <taxon>Litorivicinus</taxon>
    </lineage>
</organism>
<dbReference type="GO" id="GO:0046872">
    <property type="term" value="F:metal ion binding"/>
    <property type="evidence" value="ECO:0007669"/>
    <property type="project" value="UniProtKB-UniRule"/>
</dbReference>
<dbReference type="InterPro" id="IPR003651">
    <property type="entry name" value="Endonuclease3_FeS-loop_motif"/>
</dbReference>
<evidence type="ECO:0000256" key="3">
    <source>
        <dbReference type="ARBA" id="ARBA00008343"/>
    </source>
</evidence>
<dbReference type="Pfam" id="PF00633">
    <property type="entry name" value="HHH"/>
    <property type="match status" value="1"/>
</dbReference>
<dbReference type="Pfam" id="PF10576">
    <property type="entry name" value="EndIII_4Fe-2S"/>
    <property type="match status" value="1"/>
</dbReference>
<comment type="catalytic activity">
    <reaction evidence="1 14">
        <text>Hydrolyzes free adenine bases from 7,8-dihydro-8-oxoguanine:adenine mismatched double-stranded DNA, leaving an apurinic site.</text>
        <dbReference type="EC" id="3.2.2.31"/>
    </reaction>
</comment>
<evidence type="ECO:0000256" key="4">
    <source>
        <dbReference type="ARBA" id="ARBA00012045"/>
    </source>
</evidence>
<dbReference type="PANTHER" id="PTHR42944:SF1">
    <property type="entry name" value="ADENINE DNA GLYCOSYLASE"/>
    <property type="match status" value="1"/>
</dbReference>
<dbReference type="CDD" id="cd03431">
    <property type="entry name" value="NUDIX_DNA_Glycosylase_C-MutY"/>
    <property type="match status" value="1"/>
</dbReference>
<dbReference type="InterPro" id="IPR011257">
    <property type="entry name" value="DNA_glycosylase"/>
</dbReference>
<keyword evidence="8 14" id="KW-0227">DNA damage</keyword>
<dbReference type="Gene3D" id="1.10.1670.10">
    <property type="entry name" value="Helix-hairpin-Helix base-excision DNA repair enzymes (C-terminal)"/>
    <property type="match status" value="1"/>
</dbReference>
<evidence type="ECO:0000256" key="1">
    <source>
        <dbReference type="ARBA" id="ARBA00000843"/>
    </source>
</evidence>
<dbReference type="GO" id="GO:0051539">
    <property type="term" value="F:4 iron, 4 sulfur cluster binding"/>
    <property type="evidence" value="ECO:0007669"/>
    <property type="project" value="UniProtKB-UniRule"/>
</dbReference>
<dbReference type="InterPro" id="IPR044298">
    <property type="entry name" value="MIG/MutY"/>
</dbReference>
<sequence>MNDFASRTLAWFDQHGRHDLPWQHRGPYVTWVSEIMLQQTQVTTAIPYFERFMARFPDIQALGTAPLDEVLAHWSGLGYYARARNLHKSAALLAADGVDLPASLDELVALPGIGRSTAGAILAMGHRTHGVILDGNVKRVLARHSGEDEWPGTTPAQKRLWALAHDHTPADRSGDFAQAMMDLGATLCTRSRPACERCPLAEDCQARRLDMTATVPRPKPKKVAPTKTRFWLIWQDAKQRLYLERRPDSGLWGGLYCPPEADTLDELMRANEHLFAPSATREFHELATIEHSFSHYHLKARPILVRASAAPTVRDTPSAWVWPQSSVATPAPVTRLIQQLIEEPT</sequence>
<evidence type="ECO:0000256" key="9">
    <source>
        <dbReference type="ARBA" id="ARBA00022801"/>
    </source>
</evidence>
<dbReference type="InterPro" id="IPR023170">
    <property type="entry name" value="HhH_base_excis_C"/>
</dbReference>
<keyword evidence="6" id="KW-0004">4Fe-4S</keyword>
<feature type="domain" description="HhH-GPD" evidence="15">
    <location>
        <begin position="36"/>
        <end position="186"/>
    </location>
</feature>
<evidence type="ECO:0000256" key="13">
    <source>
        <dbReference type="ARBA" id="ARBA00023295"/>
    </source>
</evidence>
<comment type="cofactor">
    <cofactor evidence="14">
        <name>[4Fe-4S] cluster</name>
        <dbReference type="ChEBI" id="CHEBI:49883"/>
    </cofactor>
    <text evidence="14">Binds 1 [4Fe-4S] cluster.</text>
</comment>
<proteinExistence type="inferred from homology"/>
<dbReference type="Pfam" id="PF14815">
    <property type="entry name" value="NUDIX_4"/>
    <property type="match status" value="1"/>
</dbReference>
<dbReference type="Pfam" id="PF00730">
    <property type="entry name" value="HhH-GPD"/>
    <property type="match status" value="1"/>
</dbReference>
<dbReference type="InterPro" id="IPR015797">
    <property type="entry name" value="NUDIX_hydrolase-like_dom_sf"/>
</dbReference>
<dbReference type="OrthoDB" id="9802365at2"/>
<evidence type="ECO:0000256" key="6">
    <source>
        <dbReference type="ARBA" id="ARBA00022485"/>
    </source>
</evidence>
<evidence type="ECO:0000313" key="17">
    <source>
        <dbReference type="Proteomes" id="UP000388235"/>
    </source>
</evidence>
<keyword evidence="11" id="KW-0411">Iron-sulfur</keyword>
<dbReference type="GO" id="GO:0006298">
    <property type="term" value="P:mismatch repair"/>
    <property type="evidence" value="ECO:0007669"/>
    <property type="project" value="TreeGrafter"/>
</dbReference>
<dbReference type="PANTHER" id="PTHR42944">
    <property type="entry name" value="ADENINE DNA GLYCOSYLASE"/>
    <property type="match status" value="1"/>
</dbReference>
<dbReference type="GO" id="GO:0035485">
    <property type="term" value="F:adenine/guanine mispair binding"/>
    <property type="evidence" value="ECO:0007669"/>
    <property type="project" value="TreeGrafter"/>
</dbReference>
<dbReference type="GO" id="GO:0032357">
    <property type="term" value="F:oxidized purine DNA binding"/>
    <property type="evidence" value="ECO:0007669"/>
    <property type="project" value="TreeGrafter"/>
</dbReference>
<dbReference type="InterPro" id="IPR005760">
    <property type="entry name" value="A/G_AdeGlyc_MutY"/>
</dbReference>
<evidence type="ECO:0000256" key="12">
    <source>
        <dbReference type="ARBA" id="ARBA00023204"/>
    </source>
</evidence>
<dbReference type="GO" id="GO:0000701">
    <property type="term" value="F:purine-specific mismatch base pair DNA N-glycosylase activity"/>
    <property type="evidence" value="ECO:0007669"/>
    <property type="project" value="UniProtKB-EC"/>
</dbReference>
<dbReference type="Gene3D" id="1.10.340.30">
    <property type="entry name" value="Hypothetical protein, domain 2"/>
    <property type="match status" value="1"/>
</dbReference>
<dbReference type="AlphaFoldDB" id="A0A5Q2QDL6"/>
<dbReference type="Gene3D" id="3.90.79.10">
    <property type="entry name" value="Nucleoside Triphosphate Pyrophosphohydrolase"/>
    <property type="match status" value="1"/>
</dbReference>
<comment type="function">
    <text evidence="2">Adenine glycosylase active on G-A mispairs. MutY also corrects error-prone DNA synthesis past GO lesions which are due to the oxidatively damaged form of guanine: 7,8-dihydro-8-oxoguanine (8-oxo-dGTP).</text>
</comment>
<dbReference type="CDD" id="cd00056">
    <property type="entry name" value="ENDO3c"/>
    <property type="match status" value="1"/>
</dbReference>
<dbReference type="EC" id="3.2.2.31" evidence="4 14"/>
<dbReference type="NCBIfam" id="TIGR01084">
    <property type="entry name" value="mutY"/>
    <property type="match status" value="1"/>
</dbReference>
<dbReference type="GO" id="GO:0034039">
    <property type="term" value="F:8-oxo-7,8-dihydroguanine DNA N-glycosylase activity"/>
    <property type="evidence" value="ECO:0007669"/>
    <property type="project" value="TreeGrafter"/>
</dbReference>
<reference evidence="16 17" key="1">
    <citation type="submission" date="2019-11" db="EMBL/GenBank/DDBJ databases">
        <authorList>
            <person name="Khan S.A."/>
            <person name="Jeon C.O."/>
            <person name="Chun B.H."/>
        </authorList>
    </citation>
    <scope>NUCLEOTIDE SEQUENCE [LARGE SCALE GENOMIC DNA]</scope>
    <source>
        <strain evidence="16 17">IMCC 1097</strain>
    </source>
</reference>
<keyword evidence="9" id="KW-0378">Hydrolase</keyword>
<dbReference type="SUPFAM" id="SSF48150">
    <property type="entry name" value="DNA-glycosylase"/>
    <property type="match status" value="1"/>
</dbReference>
<comment type="similarity">
    <text evidence="3 14">Belongs to the Nth/MutY family.</text>
</comment>
<dbReference type="KEGG" id="llp:GH975_11920"/>
<dbReference type="SUPFAM" id="SSF55811">
    <property type="entry name" value="Nudix"/>
    <property type="match status" value="1"/>
</dbReference>
<dbReference type="InterPro" id="IPR000445">
    <property type="entry name" value="HhH_motif"/>
</dbReference>
<evidence type="ECO:0000256" key="2">
    <source>
        <dbReference type="ARBA" id="ARBA00002933"/>
    </source>
</evidence>
<evidence type="ECO:0000256" key="5">
    <source>
        <dbReference type="ARBA" id="ARBA00022023"/>
    </source>
</evidence>
<dbReference type="InterPro" id="IPR029119">
    <property type="entry name" value="MutY_C"/>
</dbReference>
<dbReference type="EMBL" id="CP045871">
    <property type="protein sequence ID" value="QGG81234.1"/>
    <property type="molecule type" value="Genomic_DNA"/>
</dbReference>
<evidence type="ECO:0000256" key="11">
    <source>
        <dbReference type="ARBA" id="ARBA00023014"/>
    </source>
</evidence>
<gene>
    <name evidence="16" type="primary">mutY</name>
    <name evidence="16" type="ORF">GH975_11920</name>
</gene>
<dbReference type="InterPro" id="IPR003265">
    <property type="entry name" value="HhH-GPD_domain"/>
</dbReference>
<dbReference type="GO" id="GO:0006284">
    <property type="term" value="P:base-excision repair"/>
    <property type="evidence" value="ECO:0007669"/>
    <property type="project" value="UniProtKB-UniRule"/>
</dbReference>
<evidence type="ECO:0000256" key="8">
    <source>
        <dbReference type="ARBA" id="ARBA00022763"/>
    </source>
</evidence>
<dbReference type="InterPro" id="IPR004035">
    <property type="entry name" value="Endouclease-III_FeS-bd_BS"/>
</dbReference>
<keyword evidence="10 14" id="KW-0408">Iron</keyword>
<evidence type="ECO:0000256" key="7">
    <source>
        <dbReference type="ARBA" id="ARBA00022723"/>
    </source>
</evidence>